<gene>
    <name evidence="9" type="ORF">LCGC14_0927850</name>
</gene>
<evidence type="ECO:0000256" key="4">
    <source>
        <dbReference type="ARBA" id="ARBA00022676"/>
    </source>
</evidence>
<comment type="pathway">
    <text evidence="1">Purine metabolism; IMP biosynthesis via de novo pathway; N(1)-(5-phospho-D-ribosyl)glycinamide from 5-phospho-alpha-D-ribose 1-diphosphate: step 1/2.</text>
</comment>
<evidence type="ECO:0000256" key="2">
    <source>
        <dbReference type="ARBA" id="ARBA00010138"/>
    </source>
</evidence>
<reference evidence="9" key="1">
    <citation type="journal article" date="2015" name="Nature">
        <title>Complex archaea that bridge the gap between prokaryotes and eukaryotes.</title>
        <authorList>
            <person name="Spang A."/>
            <person name="Saw J.H."/>
            <person name="Jorgensen S.L."/>
            <person name="Zaremba-Niedzwiedzka K."/>
            <person name="Martijn J."/>
            <person name="Lind A.E."/>
            <person name="van Eijk R."/>
            <person name="Schleper C."/>
            <person name="Guy L."/>
            <person name="Ettema T.J."/>
        </authorList>
    </citation>
    <scope>NUCLEOTIDE SEQUENCE</scope>
</reference>
<dbReference type="GO" id="GO:0004044">
    <property type="term" value="F:amidophosphoribosyltransferase activity"/>
    <property type="evidence" value="ECO:0007669"/>
    <property type="project" value="UniProtKB-EC"/>
</dbReference>
<dbReference type="GO" id="GO:0006189">
    <property type="term" value="P:'de novo' IMP biosynthetic process"/>
    <property type="evidence" value="ECO:0007669"/>
    <property type="project" value="UniProtKB-UniPathway"/>
</dbReference>
<evidence type="ECO:0000256" key="6">
    <source>
        <dbReference type="ARBA" id="ARBA00022755"/>
    </source>
</evidence>
<dbReference type="HAMAP" id="MF_01931">
    <property type="entry name" value="PurF"/>
    <property type="match status" value="1"/>
</dbReference>
<dbReference type="CDD" id="cd00715">
    <property type="entry name" value="GPATase_N"/>
    <property type="match status" value="1"/>
</dbReference>
<dbReference type="Pfam" id="PF13537">
    <property type="entry name" value="GATase_7"/>
    <property type="match status" value="1"/>
</dbReference>
<comment type="caution">
    <text evidence="9">The sequence shown here is derived from an EMBL/GenBank/DDBJ whole genome shotgun (WGS) entry which is preliminary data.</text>
</comment>
<keyword evidence="5" id="KW-0808">Transferase</keyword>
<keyword evidence="4" id="KW-0328">Glycosyltransferase</keyword>
<sequence>MAPSPLWEREGVFLLQEECGICGVYNHAEAAKLTYLGLYALQHRGQESTGIVSSDGFNVCAHRGMGLVNKVFNEEIIRGLPGHLAIGHNRYSTMGSNIPANSQPLLVSFRGEGIALSHNGNLVNAKELRDELESSGSIFRSTMDTEIIVHLLTKYSKSLGKRQALLEALKRSKGAYSLLLLNKHELIAARDPRGFRPLVLGKLGESFILASETCAFDLLKASYLREIKPGEVLVIGKKGLTSFFLDPAPRLSYCIFEHIYFARPDSLVFGESVHGVREKLGRKLAQEKPAEADLIIPVPDSGMSASLGYAQESGIPWGMGLTRNHYIGRTFIQPSQFMRDMEVRIKLNPVRDVLTGKRIILVDDSIVRGTTSQKIVRLLREGGAREVHFRISSPPIKFPCFFGIDTPVRKELTAATHSIEEIREKLGAESLGYLSLEGLLSCVKNPQNYCTACFSGDYPLEVHPQTKYIFENNK</sequence>
<dbReference type="EMBL" id="LAZR01003170">
    <property type="protein sequence ID" value="KKN21198.1"/>
    <property type="molecule type" value="Genomic_DNA"/>
</dbReference>
<dbReference type="Gene3D" id="3.60.20.10">
    <property type="entry name" value="Glutamine Phosphoribosylpyrophosphate, subunit 1, domain 1"/>
    <property type="match status" value="1"/>
</dbReference>
<dbReference type="UniPathway" id="UPA00074">
    <property type="reaction ID" value="UER00124"/>
</dbReference>
<dbReference type="InterPro" id="IPR017932">
    <property type="entry name" value="GATase_2_dom"/>
</dbReference>
<dbReference type="InterPro" id="IPR029055">
    <property type="entry name" value="Ntn_hydrolases_N"/>
</dbReference>
<comment type="similarity">
    <text evidence="2">In the C-terminal section; belongs to the purine/pyrimidine phosphoribosyltransferase family.</text>
</comment>
<name>A0A0F9RVF8_9ZZZZ</name>
<dbReference type="PIRSF" id="PIRSF000485">
    <property type="entry name" value="Amd_phspho_trans"/>
    <property type="match status" value="1"/>
</dbReference>
<evidence type="ECO:0000256" key="7">
    <source>
        <dbReference type="ARBA" id="ARBA00022962"/>
    </source>
</evidence>
<evidence type="ECO:0000313" key="9">
    <source>
        <dbReference type="EMBL" id="KKN21198.1"/>
    </source>
</evidence>
<feature type="domain" description="Glutamine amidotransferase type-2" evidence="8">
    <location>
        <begin position="19"/>
        <end position="238"/>
    </location>
</feature>
<dbReference type="SUPFAM" id="SSF53271">
    <property type="entry name" value="PRTase-like"/>
    <property type="match status" value="1"/>
</dbReference>
<dbReference type="PANTHER" id="PTHR11907">
    <property type="entry name" value="AMIDOPHOSPHORIBOSYLTRANSFERASE"/>
    <property type="match status" value="1"/>
</dbReference>
<dbReference type="CDD" id="cd06223">
    <property type="entry name" value="PRTases_typeI"/>
    <property type="match status" value="1"/>
</dbReference>
<dbReference type="InterPro" id="IPR029057">
    <property type="entry name" value="PRTase-like"/>
</dbReference>
<evidence type="ECO:0000256" key="1">
    <source>
        <dbReference type="ARBA" id="ARBA00005209"/>
    </source>
</evidence>
<accession>A0A0F9RVF8</accession>
<dbReference type="InterPro" id="IPR000836">
    <property type="entry name" value="PRTase_dom"/>
</dbReference>
<dbReference type="AlphaFoldDB" id="A0A0F9RVF8"/>
<dbReference type="InterPro" id="IPR005854">
    <property type="entry name" value="PurF"/>
</dbReference>
<dbReference type="EC" id="2.4.2.14" evidence="3"/>
<evidence type="ECO:0000256" key="5">
    <source>
        <dbReference type="ARBA" id="ARBA00022679"/>
    </source>
</evidence>
<dbReference type="InterPro" id="IPR035584">
    <property type="entry name" value="PurF_N"/>
</dbReference>
<organism evidence="9">
    <name type="scientific">marine sediment metagenome</name>
    <dbReference type="NCBI Taxonomy" id="412755"/>
    <lineage>
        <taxon>unclassified sequences</taxon>
        <taxon>metagenomes</taxon>
        <taxon>ecological metagenomes</taxon>
    </lineage>
</organism>
<dbReference type="Gene3D" id="3.40.50.2020">
    <property type="match status" value="1"/>
</dbReference>
<evidence type="ECO:0000256" key="3">
    <source>
        <dbReference type="ARBA" id="ARBA00011941"/>
    </source>
</evidence>
<dbReference type="NCBIfam" id="TIGR01134">
    <property type="entry name" value="purF"/>
    <property type="match status" value="1"/>
</dbReference>
<dbReference type="SUPFAM" id="SSF56235">
    <property type="entry name" value="N-terminal nucleophile aminohydrolases (Ntn hydrolases)"/>
    <property type="match status" value="1"/>
</dbReference>
<keyword evidence="7" id="KW-0315">Glutamine amidotransferase</keyword>
<protein>
    <recommendedName>
        <fullName evidence="3">amidophosphoribosyltransferase</fullName>
        <ecNumber evidence="3">2.4.2.14</ecNumber>
    </recommendedName>
</protein>
<proteinExistence type="inferred from homology"/>
<dbReference type="PROSITE" id="PS51278">
    <property type="entry name" value="GATASE_TYPE_2"/>
    <property type="match status" value="1"/>
</dbReference>
<dbReference type="GO" id="GO:0009113">
    <property type="term" value="P:purine nucleobase biosynthetic process"/>
    <property type="evidence" value="ECO:0007669"/>
    <property type="project" value="InterPro"/>
</dbReference>
<keyword evidence="6" id="KW-0658">Purine biosynthesis</keyword>
<evidence type="ECO:0000259" key="8">
    <source>
        <dbReference type="PROSITE" id="PS51278"/>
    </source>
</evidence>